<evidence type="ECO:0000256" key="5">
    <source>
        <dbReference type="SAM" id="Phobius"/>
    </source>
</evidence>
<keyword evidence="2 4" id="KW-0807">Transducer</keyword>
<keyword evidence="5" id="KW-1133">Transmembrane helix</keyword>
<dbReference type="Gene3D" id="1.10.287.950">
    <property type="entry name" value="Methyl-accepting chemotaxis protein"/>
    <property type="match status" value="1"/>
</dbReference>
<dbReference type="AlphaFoldDB" id="A0A222FE79"/>
<evidence type="ECO:0000259" key="7">
    <source>
        <dbReference type="PROSITE" id="PS50885"/>
    </source>
</evidence>
<gene>
    <name evidence="8" type="ORF">CHH28_01290</name>
</gene>
<evidence type="ECO:0000256" key="2">
    <source>
        <dbReference type="ARBA" id="ARBA00023224"/>
    </source>
</evidence>
<dbReference type="PROSITE" id="PS50111">
    <property type="entry name" value="CHEMOTAXIS_TRANSDUC_2"/>
    <property type="match status" value="1"/>
</dbReference>
<dbReference type="SMART" id="SM00304">
    <property type="entry name" value="HAMP"/>
    <property type="match status" value="1"/>
</dbReference>
<dbReference type="PANTHER" id="PTHR32089">
    <property type="entry name" value="METHYL-ACCEPTING CHEMOTAXIS PROTEIN MCPB"/>
    <property type="match status" value="1"/>
</dbReference>
<dbReference type="PRINTS" id="PR00260">
    <property type="entry name" value="CHEMTRNSDUCR"/>
</dbReference>
<dbReference type="CDD" id="cd11386">
    <property type="entry name" value="MCP_signal"/>
    <property type="match status" value="1"/>
</dbReference>
<dbReference type="InterPro" id="IPR004089">
    <property type="entry name" value="MCPsignal_dom"/>
</dbReference>
<dbReference type="PROSITE" id="PS50885">
    <property type="entry name" value="HAMP"/>
    <property type="match status" value="1"/>
</dbReference>
<dbReference type="EMBL" id="CP022530">
    <property type="protein sequence ID" value="ASP37397.1"/>
    <property type="molecule type" value="Genomic_DNA"/>
</dbReference>
<keyword evidence="9" id="KW-1185">Reference proteome</keyword>
<dbReference type="Pfam" id="PF00672">
    <property type="entry name" value="HAMP"/>
    <property type="match status" value="1"/>
</dbReference>
<keyword evidence="5" id="KW-0812">Transmembrane</keyword>
<evidence type="ECO:0008006" key="10">
    <source>
        <dbReference type="Google" id="ProtNLM"/>
    </source>
</evidence>
<evidence type="ECO:0000313" key="8">
    <source>
        <dbReference type="EMBL" id="ASP37397.1"/>
    </source>
</evidence>
<dbReference type="SUPFAM" id="SSF58104">
    <property type="entry name" value="Methyl-accepting chemotaxis protein (MCP) signaling domain"/>
    <property type="match status" value="1"/>
</dbReference>
<keyword evidence="5" id="KW-0472">Membrane</keyword>
<evidence type="ECO:0000313" key="9">
    <source>
        <dbReference type="Proteomes" id="UP000202440"/>
    </source>
</evidence>
<dbReference type="InterPro" id="IPR003660">
    <property type="entry name" value="HAMP_dom"/>
</dbReference>
<dbReference type="InterPro" id="IPR004090">
    <property type="entry name" value="Chemotax_Me-accpt_rcpt"/>
</dbReference>
<proteinExistence type="inferred from homology"/>
<sequence length="516" mass="55292">MSKSESTMSLNSLLLKTILQIVAGVTVILVVLGVFNYSQTEKRLTAEVVTDANNVVKRLQGSLPLPIWNFDQDTVVKNIEAELEADFVNRITVIVNGDVFTTRAKNANNEIIESQTSGLTDALELSEPLTYSADGDESEVGKLIIAVNNDRVTAALDASLQIEVFRVVLLAVISSVLITLIIRGSVISPLEKIRAAIHDIAEGDGDLTKRLSESGSIELSKVAKEFNVFVAKLADLIFDIGETGAAMASKSQESQGYVEDIRGELQSQRSEIDLVVSASTELSSSTDMVAQNARQAADAAVNANQNAQHSHTIVNTAVDSINALSTEIGQISDVIQNLVKEGENIGAVSDVIQGIAEQTNLLALNAAIEAARAGEQGRGFAVVADEVRTLAQRTQQSTEEINQMIERLQKSTEEAGVAIQKGTENAQTSVQKITRAGEAISEVAVNMDEINTMNSQISQAASEQSSVITELNQNIVNISHNADSTEQLANQTAGVSSGTMEHALELQEKMQRFKTS</sequence>
<evidence type="ECO:0000256" key="3">
    <source>
        <dbReference type="ARBA" id="ARBA00029447"/>
    </source>
</evidence>
<dbReference type="PANTHER" id="PTHR32089:SF120">
    <property type="entry name" value="METHYL-ACCEPTING CHEMOTAXIS PROTEIN TLPQ"/>
    <property type="match status" value="1"/>
</dbReference>
<dbReference type="Proteomes" id="UP000202440">
    <property type="component" value="Chromosome"/>
</dbReference>
<feature type="domain" description="HAMP" evidence="7">
    <location>
        <begin position="184"/>
        <end position="238"/>
    </location>
</feature>
<dbReference type="GO" id="GO:0006935">
    <property type="term" value="P:chemotaxis"/>
    <property type="evidence" value="ECO:0007669"/>
    <property type="project" value="InterPro"/>
</dbReference>
<dbReference type="SMART" id="SM00283">
    <property type="entry name" value="MA"/>
    <property type="match status" value="1"/>
</dbReference>
<evidence type="ECO:0000256" key="4">
    <source>
        <dbReference type="PROSITE-ProRule" id="PRU00284"/>
    </source>
</evidence>
<dbReference type="GO" id="GO:0007165">
    <property type="term" value="P:signal transduction"/>
    <property type="evidence" value="ECO:0007669"/>
    <property type="project" value="UniProtKB-KW"/>
</dbReference>
<dbReference type="GO" id="GO:0016020">
    <property type="term" value="C:membrane"/>
    <property type="evidence" value="ECO:0007669"/>
    <property type="project" value="UniProtKB-SubCell"/>
</dbReference>
<dbReference type="KEGG" id="bsan:CHH28_01290"/>
<dbReference type="FunFam" id="1.10.287.950:FF:000001">
    <property type="entry name" value="Methyl-accepting chemotaxis sensory transducer"/>
    <property type="match status" value="1"/>
</dbReference>
<protein>
    <recommendedName>
        <fullName evidence="10">Methyl-accepting chemotaxis protein</fullName>
    </recommendedName>
</protein>
<feature type="transmembrane region" description="Helical" evidence="5">
    <location>
        <begin position="13"/>
        <end position="35"/>
    </location>
</feature>
<accession>A0A222FE79</accession>
<feature type="domain" description="Methyl-accepting transducer" evidence="6">
    <location>
        <begin position="243"/>
        <end position="479"/>
    </location>
</feature>
<dbReference type="CDD" id="cd06225">
    <property type="entry name" value="HAMP"/>
    <property type="match status" value="1"/>
</dbReference>
<dbReference type="GO" id="GO:0004888">
    <property type="term" value="F:transmembrane signaling receptor activity"/>
    <property type="evidence" value="ECO:0007669"/>
    <property type="project" value="InterPro"/>
</dbReference>
<dbReference type="Pfam" id="PF00015">
    <property type="entry name" value="MCPsignal"/>
    <property type="match status" value="1"/>
</dbReference>
<evidence type="ECO:0000259" key="6">
    <source>
        <dbReference type="PROSITE" id="PS50111"/>
    </source>
</evidence>
<organism evidence="8 9">
    <name type="scientific">Bacterioplanes sanyensis</name>
    <dbReference type="NCBI Taxonomy" id="1249553"/>
    <lineage>
        <taxon>Bacteria</taxon>
        <taxon>Pseudomonadati</taxon>
        <taxon>Pseudomonadota</taxon>
        <taxon>Gammaproteobacteria</taxon>
        <taxon>Oceanospirillales</taxon>
        <taxon>Oceanospirillaceae</taxon>
        <taxon>Bacterioplanes</taxon>
    </lineage>
</organism>
<name>A0A222FE79_9GAMM</name>
<comment type="subcellular location">
    <subcellularLocation>
        <location evidence="1">Membrane</location>
    </subcellularLocation>
</comment>
<evidence type="ECO:0000256" key="1">
    <source>
        <dbReference type="ARBA" id="ARBA00004370"/>
    </source>
</evidence>
<reference evidence="8 9" key="1">
    <citation type="submission" date="2017-07" db="EMBL/GenBank/DDBJ databases">
        <title>Annotated genome sequence of Bacterioplanes sanyensis isolated from Red Sea.</title>
        <authorList>
            <person name="Rehman Z.U."/>
        </authorList>
    </citation>
    <scope>NUCLEOTIDE SEQUENCE [LARGE SCALE GENOMIC DNA]</scope>
    <source>
        <strain evidence="8 9">NV9</strain>
    </source>
</reference>
<comment type="similarity">
    <text evidence="3">Belongs to the methyl-accepting chemotaxis (MCP) protein family.</text>
</comment>
<feature type="transmembrane region" description="Helical" evidence="5">
    <location>
        <begin position="164"/>
        <end position="182"/>
    </location>
</feature>